<dbReference type="InterPro" id="IPR051771">
    <property type="entry name" value="FAM167_domain"/>
</dbReference>
<reference evidence="3" key="2">
    <citation type="submission" date="2025-08" db="UniProtKB">
        <authorList>
            <consortium name="Ensembl"/>
        </authorList>
    </citation>
    <scope>IDENTIFICATION</scope>
</reference>
<name>A0A8D2AUD6_SCIVU</name>
<dbReference type="AlphaFoldDB" id="A0A8D2AUD6"/>
<dbReference type="Ensembl" id="ENSSVLT00005003347.1">
    <property type="protein sequence ID" value="ENSSVLP00005003060.1"/>
    <property type="gene ID" value="ENSSVLG00005002450.1"/>
</dbReference>
<protein>
    <submittedName>
        <fullName evidence="3">Alanine and arginine rich domain containing protein</fullName>
    </submittedName>
</protein>
<gene>
    <name evidence="3" type="primary">AARD</name>
</gene>
<keyword evidence="1" id="KW-0175">Coiled coil</keyword>
<evidence type="ECO:0000256" key="1">
    <source>
        <dbReference type="SAM" id="Coils"/>
    </source>
</evidence>
<dbReference type="Proteomes" id="UP000694564">
    <property type="component" value="Chromosome 1"/>
</dbReference>
<feature type="region of interest" description="Disordered" evidence="2">
    <location>
        <begin position="1"/>
        <end position="44"/>
    </location>
</feature>
<evidence type="ECO:0000256" key="2">
    <source>
        <dbReference type="SAM" id="MobiDB-lite"/>
    </source>
</evidence>
<keyword evidence="4" id="KW-1185">Reference proteome</keyword>
<sequence length="160" mass="17625">MGSGTTVSADREFSGSPMESPAELNCGRQPLVPGTAQEEAPAANPLLEDLRRRLMRALQRTVARWGSRRAREAASAAEAAAEAAALEEQSRARVESALGRLRAELLEMRFQNHQLARTLLDLNTKMQQLKTEHELEIASESQSVEDNAVNQEHESAHLKI</sequence>
<feature type="coiled-coil region" evidence="1">
    <location>
        <begin position="69"/>
        <end position="132"/>
    </location>
</feature>
<feature type="compositionally biased region" description="Polar residues" evidence="2">
    <location>
        <begin position="139"/>
        <end position="150"/>
    </location>
</feature>
<reference evidence="3" key="1">
    <citation type="submission" date="2020-06" db="EMBL/GenBank/DDBJ databases">
        <authorList>
            <consortium name="Wellcome Sanger Institute Data Sharing"/>
        </authorList>
    </citation>
    <scope>NUCLEOTIDE SEQUENCE [LARGE SCALE GENOMIC DNA]</scope>
</reference>
<accession>A0A8D2AUD6</accession>
<evidence type="ECO:0000313" key="3">
    <source>
        <dbReference type="Ensembl" id="ENSSVLP00005003060.1"/>
    </source>
</evidence>
<proteinExistence type="predicted"/>
<dbReference type="OrthoDB" id="9948935at2759"/>
<organism evidence="3 4">
    <name type="scientific">Sciurus vulgaris</name>
    <name type="common">Eurasian red squirrel</name>
    <dbReference type="NCBI Taxonomy" id="55149"/>
    <lineage>
        <taxon>Eukaryota</taxon>
        <taxon>Metazoa</taxon>
        <taxon>Chordata</taxon>
        <taxon>Craniata</taxon>
        <taxon>Vertebrata</taxon>
        <taxon>Euteleostomi</taxon>
        <taxon>Mammalia</taxon>
        <taxon>Eutheria</taxon>
        <taxon>Euarchontoglires</taxon>
        <taxon>Glires</taxon>
        <taxon>Rodentia</taxon>
        <taxon>Sciuromorpha</taxon>
        <taxon>Sciuridae</taxon>
        <taxon>Sciurinae</taxon>
        <taxon>Sciurini</taxon>
        <taxon>Sciurus</taxon>
    </lineage>
</organism>
<feature type="compositionally biased region" description="Basic and acidic residues" evidence="2">
    <location>
        <begin position="151"/>
        <end position="160"/>
    </location>
</feature>
<dbReference type="PANTHER" id="PTHR32289:SF2">
    <property type="entry name" value="ALANINE AND ARGININE-RICH DOMAIN-CONTAINING PROTEIN"/>
    <property type="match status" value="1"/>
</dbReference>
<dbReference type="GeneTree" id="ENSGT00390000007815"/>
<dbReference type="PANTHER" id="PTHR32289">
    <property type="entry name" value="PROTEIN FAM167A"/>
    <property type="match status" value="1"/>
</dbReference>
<reference evidence="3" key="3">
    <citation type="submission" date="2025-09" db="UniProtKB">
        <authorList>
            <consortium name="Ensembl"/>
        </authorList>
    </citation>
    <scope>IDENTIFICATION</scope>
</reference>
<feature type="region of interest" description="Disordered" evidence="2">
    <location>
        <begin position="137"/>
        <end position="160"/>
    </location>
</feature>
<evidence type="ECO:0000313" key="4">
    <source>
        <dbReference type="Proteomes" id="UP000694564"/>
    </source>
</evidence>